<dbReference type="Gene3D" id="1.20.59.10">
    <property type="entry name" value="Chorismate mutase"/>
    <property type="match status" value="1"/>
</dbReference>
<evidence type="ECO:0000313" key="1">
    <source>
        <dbReference type="EMBL" id="RWS02885.1"/>
    </source>
</evidence>
<organism evidence="1 2">
    <name type="scientific">Dinothrombium tinctorium</name>
    <dbReference type="NCBI Taxonomy" id="1965070"/>
    <lineage>
        <taxon>Eukaryota</taxon>
        <taxon>Metazoa</taxon>
        <taxon>Ecdysozoa</taxon>
        <taxon>Arthropoda</taxon>
        <taxon>Chelicerata</taxon>
        <taxon>Arachnida</taxon>
        <taxon>Acari</taxon>
        <taxon>Acariformes</taxon>
        <taxon>Trombidiformes</taxon>
        <taxon>Prostigmata</taxon>
        <taxon>Anystina</taxon>
        <taxon>Parasitengona</taxon>
        <taxon>Trombidioidea</taxon>
        <taxon>Trombidiidae</taxon>
        <taxon>Dinothrombium</taxon>
    </lineage>
</organism>
<sequence length="104" mass="11858">MDANKHVQSQLIEKWKAAGQRPAGKAINLDQVRKHIDDINKGLFERSVATVNYRAKPECDERVKRFEERLISLYKLDSIYTQALSIALRNVCDQSNGNKPQSTS</sequence>
<reference evidence="1 2" key="1">
    <citation type="journal article" date="2018" name="Gigascience">
        <title>Genomes of trombidid mites reveal novel predicted allergens and laterally-transferred genes associated with secondary metabolism.</title>
        <authorList>
            <person name="Dong X."/>
            <person name="Chaisiri K."/>
            <person name="Xia D."/>
            <person name="Armstrong S.D."/>
            <person name="Fang Y."/>
            <person name="Donnelly M.J."/>
            <person name="Kadowaki T."/>
            <person name="McGarry J.W."/>
            <person name="Darby A.C."/>
            <person name="Makepeace B.L."/>
        </authorList>
    </citation>
    <scope>NUCLEOTIDE SEQUENCE [LARGE SCALE GENOMIC DNA]</scope>
    <source>
        <strain evidence="1">UoL-WK</strain>
    </source>
</reference>
<dbReference type="Proteomes" id="UP000285301">
    <property type="component" value="Unassembled WGS sequence"/>
</dbReference>
<name>A0A3S3NHN5_9ACAR</name>
<dbReference type="SUPFAM" id="SSF48600">
    <property type="entry name" value="Chorismate mutase II"/>
    <property type="match status" value="1"/>
</dbReference>
<keyword evidence="2" id="KW-1185">Reference proteome</keyword>
<comment type="caution">
    <text evidence="1">The sequence shown here is derived from an EMBL/GenBank/DDBJ whole genome shotgun (WGS) entry which is preliminary data.</text>
</comment>
<dbReference type="AlphaFoldDB" id="A0A3S3NHN5"/>
<dbReference type="InterPro" id="IPR036979">
    <property type="entry name" value="CM_dom_sf"/>
</dbReference>
<gene>
    <name evidence="1" type="ORF">B4U79_18461</name>
</gene>
<accession>A0A3S3NHN5</accession>
<dbReference type="EMBL" id="NCKU01007113">
    <property type="protein sequence ID" value="RWS02885.1"/>
    <property type="molecule type" value="Genomic_DNA"/>
</dbReference>
<proteinExistence type="predicted"/>
<protein>
    <submittedName>
        <fullName evidence="1">Uncharacterized protein</fullName>
    </submittedName>
</protein>
<dbReference type="InterPro" id="IPR036263">
    <property type="entry name" value="Chorismate_II_sf"/>
</dbReference>
<dbReference type="GO" id="GO:0046417">
    <property type="term" value="P:chorismate metabolic process"/>
    <property type="evidence" value="ECO:0007669"/>
    <property type="project" value="InterPro"/>
</dbReference>
<evidence type="ECO:0000313" key="2">
    <source>
        <dbReference type="Proteomes" id="UP000285301"/>
    </source>
</evidence>